<name>A0ACB7TLR1_HYAAI</name>
<evidence type="ECO:0000313" key="1">
    <source>
        <dbReference type="EMBL" id="KAH6947088.1"/>
    </source>
</evidence>
<protein>
    <submittedName>
        <fullName evidence="1">Uncharacterized protein</fullName>
    </submittedName>
</protein>
<reference evidence="1" key="1">
    <citation type="submission" date="2020-05" db="EMBL/GenBank/DDBJ databases">
        <title>Large-scale comparative analyses of tick genomes elucidate their genetic diversity and vector capacities.</title>
        <authorList>
            <person name="Jia N."/>
            <person name="Wang J."/>
            <person name="Shi W."/>
            <person name="Du L."/>
            <person name="Sun Y."/>
            <person name="Zhan W."/>
            <person name="Jiang J."/>
            <person name="Wang Q."/>
            <person name="Zhang B."/>
            <person name="Ji P."/>
            <person name="Sakyi L.B."/>
            <person name="Cui X."/>
            <person name="Yuan T."/>
            <person name="Jiang B."/>
            <person name="Yang W."/>
            <person name="Lam T.T.-Y."/>
            <person name="Chang Q."/>
            <person name="Ding S."/>
            <person name="Wang X."/>
            <person name="Zhu J."/>
            <person name="Ruan X."/>
            <person name="Zhao L."/>
            <person name="Wei J."/>
            <person name="Que T."/>
            <person name="Du C."/>
            <person name="Cheng J."/>
            <person name="Dai P."/>
            <person name="Han X."/>
            <person name="Huang E."/>
            <person name="Gao Y."/>
            <person name="Liu J."/>
            <person name="Shao H."/>
            <person name="Ye R."/>
            <person name="Li L."/>
            <person name="Wei W."/>
            <person name="Wang X."/>
            <person name="Wang C."/>
            <person name="Yang T."/>
            <person name="Huo Q."/>
            <person name="Li W."/>
            <person name="Guo W."/>
            <person name="Chen H."/>
            <person name="Zhou L."/>
            <person name="Ni X."/>
            <person name="Tian J."/>
            <person name="Zhou Y."/>
            <person name="Sheng Y."/>
            <person name="Liu T."/>
            <person name="Pan Y."/>
            <person name="Xia L."/>
            <person name="Li J."/>
            <person name="Zhao F."/>
            <person name="Cao W."/>
        </authorList>
    </citation>
    <scope>NUCLEOTIDE SEQUENCE</scope>
    <source>
        <strain evidence="1">Hyas-2018</strain>
    </source>
</reference>
<evidence type="ECO:0000313" key="2">
    <source>
        <dbReference type="Proteomes" id="UP000821845"/>
    </source>
</evidence>
<accession>A0ACB7TLR1</accession>
<dbReference type="Proteomes" id="UP000821845">
    <property type="component" value="Chromosome 1"/>
</dbReference>
<proteinExistence type="predicted"/>
<dbReference type="EMBL" id="CM023481">
    <property type="protein sequence ID" value="KAH6947088.1"/>
    <property type="molecule type" value="Genomic_DNA"/>
</dbReference>
<keyword evidence="2" id="KW-1185">Reference proteome</keyword>
<organism evidence="1 2">
    <name type="scientific">Hyalomma asiaticum</name>
    <name type="common">Tick</name>
    <dbReference type="NCBI Taxonomy" id="266040"/>
    <lineage>
        <taxon>Eukaryota</taxon>
        <taxon>Metazoa</taxon>
        <taxon>Ecdysozoa</taxon>
        <taxon>Arthropoda</taxon>
        <taxon>Chelicerata</taxon>
        <taxon>Arachnida</taxon>
        <taxon>Acari</taxon>
        <taxon>Parasitiformes</taxon>
        <taxon>Ixodida</taxon>
        <taxon>Ixodoidea</taxon>
        <taxon>Ixodidae</taxon>
        <taxon>Hyalomminae</taxon>
        <taxon>Hyalomma</taxon>
    </lineage>
</organism>
<comment type="caution">
    <text evidence="1">The sequence shown here is derived from an EMBL/GenBank/DDBJ whole genome shotgun (WGS) entry which is preliminary data.</text>
</comment>
<sequence>MSARRSAVLRALIVRTPPTLRRSCTYRRNTVHAEPATLPLSEAPMPPFQDGVQASSVAQTQACPGAIKTARDLLLLGSAVHDSPCNTSLQTSPIPQQDRGAVQAPSDEDRAAASAATISCFSFATAGFACAPDSAAELLDTISSHFAQG</sequence>
<gene>
    <name evidence="1" type="ORF">HPB50_017050</name>
</gene>